<dbReference type="GO" id="GO:0016787">
    <property type="term" value="F:hydrolase activity"/>
    <property type="evidence" value="ECO:0007669"/>
    <property type="project" value="UniProtKB-KW"/>
</dbReference>
<feature type="domain" description="AB hydrolase-1" evidence="1">
    <location>
        <begin position="48"/>
        <end position="298"/>
    </location>
</feature>
<dbReference type="InterPro" id="IPR029058">
    <property type="entry name" value="AB_hydrolase_fold"/>
</dbReference>
<dbReference type="InterPro" id="IPR000073">
    <property type="entry name" value="AB_hydrolase_1"/>
</dbReference>
<dbReference type="AlphaFoldDB" id="A0A5C8HWU1"/>
<keyword evidence="3" id="KW-1185">Reference proteome</keyword>
<dbReference type="SUPFAM" id="SSF53474">
    <property type="entry name" value="alpha/beta-Hydrolases"/>
    <property type="match status" value="1"/>
</dbReference>
<dbReference type="EMBL" id="VRSV01000002">
    <property type="protein sequence ID" value="TXK10569.1"/>
    <property type="molecule type" value="Genomic_DNA"/>
</dbReference>
<dbReference type="Proteomes" id="UP000321034">
    <property type="component" value="Unassembled WGS sequence"/>
</dbReference>
<dbReference type="Gene3D" id="3.40.50.1820">
    <property type="entry name" value="alpha/beta hydrolase"/>
    <property type="match status" value="1"/>
</dbReference>
<gene>
    <name evidence="2" type="ORF">FVP77_16520</name>
</gene>
<name>A0A5C8HWU1_9MICO</name>
<evidence type="ECO:0000313" key="3">
    <source>
        <dbReference type="Proteomes" id="UP000321034"/>
    </source>
</evidence>
<dbReference type="InterPro" id="IPR050266">
    <property type="entry name" value="AB_hydrolase_sf"/>
</dbReference>
<evidence type="ECO:0000313" key="2">
    <source>
        <dbReference type="EMBL" id="TXK10569.1"/>
    </source>
</evidence>
<dbReference type="PANTHER" id="PTHR43798">
    <property type="entry name" value="MONOACYLGLYCEROL LIPASE"/>
    <property type="match status" value="1"/>
</dbReference>
<sequence>MRPRIEHVTAPTALEVNEAPLGLSRVVVPTAVGAVTSYAGRRAGGPAVVMLHGAAARWTTWTPLLAAADRSTHPLTDVVLIDLPGWGDSGVRAPSLEHLSAAIVDVVRALGYDRWRLVGHSLGGFVALDIAARHPEETLAVGLVSASGGGVLDVLRRPFHGGLRLPGFAGMLLAMRVLHGLGRASDPLLRFLRNVGLLRAFAAPLFRHPNEVDRSVSDALADEIRPVAFLRAARAARTYDDRRWRRIRCAVRSVAGERDVFSPPSDDAWFARRIRDFSAVRLPDAGHYAGVERADEVLTALADVIAPTAAPALRAAARS</sequence>
<comment type="caution">
    <text evidence="2">The sequence shown here is derived from an EMBL/GenBank/DDBJ whole genome shotgun (WGS) entry which is preliminary data.</text>
</comment>
<protein>
    <submittedName>
        <fullName evidence="2">Alpha/beta hydrolase</fullName>
    </submittedName>
</protein>
<accession>A0A5C8HWU1</accession>
<keyword evidence="2" id="KW-0378">Hydrolase</keyword>
<dbReference type="Pfam" id="PF12697">
    <property type="entry name" value="Abhydrolase_6"/>
    <property type="match status" value="1"/>
</dbReference>
<dbReference type="PRINTS" id="PR00111">
    <property type="entry name" value="ABHYDROLASE"/>
</dbReference>
<organism evidence="2 3">
    <name type="scientific">Microbacterium hatanonis</name>
    <dbReference type="NCBI Taxonomy" id="404366"/>
    <lineage>
        <taxon>Bacteria</taxon>
        <taxon>Bacillati</taxon>
        <taxon>Actinomycetota</taxon>
        <taxon>Actinomycetes</taxon>
        <taxon>Micrococcales</taxon>
        <taxon>Microbacteriaceae</taxon>
        <taxon>Microbacterium</taxon>
    </lineage>
</organism>
<dbReference type="OrthoDB" id="27092at2"/>
<proteinExistence type="predicted"/>
<evidence type="ECO:0000259" key="1">
    <source>
        <dbReference type="Pfam" id="PF12697"/>
    </source>
</evidence>
<reference evidence="2 3" key="1">
    <citation type="submission" date="2019-08" db="EMBL/GenBank/DDBJ databases">
        <authorList>
            <person name="Dong K."/>
        </authorList>
    </citation>
    <scope>NUCLEOTIDE SEQUENCE [LARGE SCALE GENOMIC DNA]</scope>
    <source>
        <strain evidence="2 3">JCM14558</strain>
    </source>
</reference>